<sequence length="344" mass="37458">MGIPTAAGPLRAGLLLLFTLFAGCAGHGQYPRTDTFAGSEVAQKAVIGSVPFYPQEAYQCGPAALAMVLNHRDAGVTLDETIDRVYLPGRQGSLQVEMVAAARAEGMLVYPLDGDLEAIIREVDAGNPVLVFQNLRFGWWPQWHFAVIVGYDLQHQEFLLHSGTEERTTLPFRVFDNTWARAERWARVVLRPGELPATAEPVTYVRAAHDLEEVGQAEAARISYQAALNAWPDSLAAGFAHANQLLSREQWQQAEDAFRQLLLFHPRSAPAWHNLGLALERRQCPVAARQARRCAGRLAPDDDRFATGSVESGAEVSTASCSVTTLLAEAGCATSEQGVLPGEE</sequence>
<dbReference type="Proteomes" id="UP001595798">
    <property type="component" value="Unassembled WGS sequence"/>
</dbReference>
<dbReference type="Gene3D" id="3.90.70.10">
    <property type="entry name" value="Cysteine proteinases"/>
    <property type="match status" value="1"/>
</dbReference>
<dbReference type="CDD" id="cd02549">
    <property type="entry name" value="Peptidase_C39A"/>
    <property type="match status" value="1"/>
</dbReference>
<evidence type="ECO:0000313" key="2">
    <source>
        <dbReference type="EMBL" id="MFC4259498.1"/>
    </source>
</evidence>
<dbReference type="InterPro" id="IPR039564">
    <property type="entry name" value="Peptidase_C39-like"/>
</dbReference>
<dbReference type="InterPro" id="IPR011990">
    <property type="entry name" value="TPR-like_helical_dom_sf"/>
</dbReference>
<dbReference type="Gene3D" id="1.25.40.10">
    <property type="entry name" value="Tetratricopeptide repeat domain"/>
    <property type="match status" value="1"/>
</dbReference>
<evidence type="ECO:0000259" key="1">
    <source>
        <dbReference type="Pfam" id="PF13529"/>
    </source>
</evidence>
<dbReference type="EMBL" id="JBHSDI010000013">
    <property type="protein sequence ID" value="MFC4259498.1"/>
    <property type="molecule type" value="Genomic_DNA"/>
</dbReference>
<protein>
    <submittedName>
        <fullName evidence="2">PA2778 family cysteine peptidase</fullName>
    </submittedName>
</protein>
<keyword evidence="3" id="KW-1185">Reference proteome</keyword>
<organism evidence="2 3">
    <name type="scientific">Marinobacter lacisalsi</name>
    <dbReference type="NCBI Taxonomy" id="475979"/>
    <lineage>
        <taxon>Bacteria</taxon>
        <taxon>Pseudomonadati</taxon>
        <taxon>Pseudomonadota</taxon>
        <taxon>Gammaproteobacteria</taxon>
        <taxon>Pseudomonadales</taxon>
        <taxon>Marinobacteraceae</taxon>
        <taxon>Marinobacter</taxon>
    </lineage>
</organism>
<dbReference type="NCBIfam" id="NF033920">
    <property type="entry name" value="C39_PA2778_fam"/>
    <property type="match status" value="1"/>
</dbReference>
<dbReference type="Pfam" id="PF13529">
    <property type="entry name" value="Peptidase_C39_2"/>
    <property type="match status" value="1"/>
</dbReference>
<gene>
    <name evidence="2" type="ORF">ACFOZ5_10710</name>
</gene>
<comment type="caution">
    <text evidence="2">The sequence shown here is derived from an EMBL/GenBank/DDBJ whole genome shotgun (WGS) entry which is preliminary data.</text>
</comment>
<evidence type="ECO:0000313" key="3">
    <source>
        <dbReference type="Proteomes" id="UP001595798"/>
    </source>
</evidence>
<accession>A0ABV8QJE4</accession>
<reference evidence="3" key="1">
    <citation type="journal article" date="2019" name="Int. J. Syst. Evol. Microbiol.">
        <title>The Global Catalogue of Microorganisms (GCM) 10K type strain sequencing project: providing services to taxonomists for standard genome sequencing and annotation.</title>
        <authorList>
            <consortium name="The Broad Institute Genomics Platform"/>
            <consortium name="The Broad Institute Genome Sequencing Center for Infectious Disease"/>
            <person name="Wu L."/>
            <person name="Ma J."/>
        </authorList>
    </citation>
    <scope>NUCLEOTIDE SEQUENCE [LARGE SCALE GENOMIC DNA]</scope>
    <source>
        <strain evidence="3">CECT 7297</strain>
    </source>
</reference>
<dbReference type="SUPFAM" id="SSF48452">
    <property type="entry name" value="TPR-like"/>
    <property type="match status" value="1"/>
</dbReference>
<dbReference type="RefSeq" id="WP_379887081.1">
    <property type="nucleotide sequence ID" value="NZ_JBHSDI010000013.1"/>
</dbReference>
<name>A0ABV8QJE4_9GAMM</name>
<feature type="domain" description="Peptidase C39-like" evidence="1">
    <location>
        <begin position="49"/>
        <end position="161"/>
    </location>
</feature>
<dbReference type="InterPro" id="IPR039563">
    <property type="entry name" value="Peptidase_C39_single_dom"/>
</dbReference>
<proteinExistence type="predicted"/>